<dbReference type="InterPro" id="IPR036236">
    <property type="entry name" value="Znf_C2H2_sf"/>
</dbReference>
<evidence type="ECO:0000313" key="8">
    <source>
        <dbReference type="EMBL" id="KAK3556796.1"/>
    </source>
</evidence>
<keyword evidence="9" id="KW-1185">Reference proteome</keyword>
<evidence type="ECO:0000256" key="4">
    <source>
        <dbReference type="ARBA" id="ARBA00022833"/>
    </source>
</evidence>
<dbReference type="GO" id="GO:0008270">
    <property type="term" value="F:zinc ion binding"/>
    <property type="evidence" value="ECO:0007669"/>
    <property type="project" value="UniProtKB-KW"/>
</dbReference>
<dbReference type="GO" id="GO:0000981">
    <property type="term" value="F:DNA-binding transcription factor activity, RNA polymerase II-specific"/>
    <property type="evidence" value="ECO:0007669"/>
    <property type="project" value="TreeGrafter"/>
</dbReference>
<keyword evidence="2" id="KW-0677">Repeat</keyword>
<evidence type="ECO:0000256" key="6">
    <source>
        <dbReference type="PROSITE-ProRule" id="PRU00042"/>
    </source>
</evidence>
<dbReference type="FunFam" id="3.30.160.60:FF:000180">
    <property type="entry name" value="Zinc finger protein 689"/>
    <property type="match status" value="1"/>
</dbReference>
<gene>
    <name evidence="8" type="ORF">QTP70_020486</name>
</gene>
<comment type="caution">
    <text evidence="8">The sequence shown here is derived from an EMBL/GenBank/DDBJ whole genome shotgun (WGS) entry which is preliminary data.</text>
</comment>
<dbReference type="PANTHER" id="PTHR23235:SF142">
    <property type="entry name" value="ZINC FINGER PROTEIN 384"/>
    <property type="match status" value="1"/>
</dbReference>
<accession>A0AAE0RKA2</accession>
<evidence type="ECO:0000256" key="5">
    <source>
        <dbReference type="ARBA" id="ARBA00023242"/>
    </source>
</evidence>
<evidence type="ECO:0000259" key="7">
    <source>
        <dbReference type="PROSITE" id="PS50157"/>
    </source>
</evidence>
<proteinExistence type="predicted"/>
<dbReference type="FunFam" id="3.30.160.60:FF:002343">
    <property type="entry name" value="Zinc finger protein 33A"/>
    <property type="match status" value="1"/>
</dbReference>
<evidence type="ECO:0000256" key="3">
    <source>
        <dbReference type="ARBA" id="ARBA00022771"/>
    </source>
</evidence>
<organism evidence="8 9">
    <name type="scientific">Hemibagrus guttatus</name>
    <dbReference type="NCBI Taxonomy" id="175788"/>
    <lineage>
        <taxon>Eukaryota</taxon>
        <taxon>Metazoa</taxon>
        <taxon>Chordata</taxon>
        <taxon>Craniata</taxon>
        <taxon>Vertebrata</taxon>
        <taxon>Euteleostomi</taxon>
        <taxon>Actinopterygii</taxon>
        <taxon>Neopterygii</taxon>
        <taxon>Teleostei</taxon>
        <taxon>Ostariophysi</taxon>
        <taxon>Siluriformes</taxon>
        <taxon>Bagridae</taxon>
        <taxon>Hemibagrus</taxon>
    </lineage>
</organism>
<feature type="domain" description="C2H2-type" evidence="7">
    <location>
        <begin position="62"/>
        <end position="82"/>
    </location>
</feature>
<name>A0AAE0RKA2_9TELE</name>
<keyword evidence="4" id="KW-0862">Zinc</keyword>
<keyword evidence="1" id="KW-0479">Metal-binding</keyword>
<feature type="non-terminal residue" evidence="8">
    <location>
        <position position="1"/>
    </location>
</feature>
<dbReference type="PANTHER" id="PTHR23235">
    <property type="entry name" value="KRUEPPEL-LIKE TRANSCRIPTION FACTOR"/>
    <property type="match status" value="1"/>
</dbReference>
<sequence>MFHVEQVSDLKLKLIYYVNKIEVHRRIHTGEKPYPCSDCGKRFRQKTALQIHQRVHTGVKPYHCPECGKSYSRHINFKKHKQ</sequence>
<reference evidence="8" key="1">
    <citation type="submission" date="2023-06" db="EMBL/GenBank/DDBJ databases">
        <title>Male Hemibagrus guttatus genome.</title>
        <authorList>
            <person name="Bian C."/>
        </authorList>
    </citation>
    <scope>NUCLEOTIDE SEQUENCE</scope>
    <source>
        <strain evidence="8">Male_cb2023</strain>
        <tissue evidence="8">Muscle</tissue>
    </source>
</reference>
<evidence type="ECO:0000256" key="1">
    <source>
        <dbReference type="ARBA" id="ARBA00022723"/>
    </source>
</evidence>
<dbReference type="SMART" id="SM00355">
    <property type="entry name" value="ZnF_C2H2"/>
    <property type="match status" value="2"/>
</dbReference>
<keyword evidence="3 6" id="KW-0863">Zinc-finger</keyword>
<dbReference type="Gene3D" id="3.30.160.60">
    <property type="entry name" value="Classic Zinc Finger"/>
    <property type="match status" value="3"/>
</dbReference>
<protein>
    <recommendedName>
        <fullName evidence="7">C2H2-type domain-containing protein</fullName>
    </recommendedName>
</protein>
<dbReference type="SUPFAM" id="SSF57667">
    <property type="entry name" value="beta-beta-alpha zinc fingers"/>
    <property type="match status" value="1"/>
</dbReference>
<keyword evidence="5" id="KW-0539">Nucleus</keyword>
<feature type="domain" description="C2H2-type" evidence="7">
    <location>
        <begin position="34"/>
        <end position="61"/>
    </location>
</feature>
<dbReference type="Pfam" id="PF00096">
    <property type="entry name" value="zf-C2H2"/>
    <property type="match status" value="2"/>
</dbReference>
<dbReference type="PROSITE" id="PS50157">
    <property type="entry name" value="ZINC_FINGER_C2H2_2"/>
    <property type="match status" value="2"/>
</dbReference>
<evidence type="ECO:0000256" key="2">
    <source>
        <dbReference type="ARBA" id="ARBA00022737"/>
    </source>
</evidence>
<dbReference type="InterPro" id="IPR013087">
    <property type="entry name" value="Znf_C2H2_type"/>
</dbReference>
<dbReference type="EMBL" id="JAUCMX010000001">
    <property type="protein sequence ID" value="KAK3556796.1"/>
    <property type="molecule type" value="Genomic_DNA"/>
</dbReference>
<dbReference type="PROSITE" id="PS00028">
    <property type="entry name" value="ZINC_FINGER_C2H2_1"/>
    <property type="match status" value="1"/>
</dbReference>
<evidence type="ECO:0000313" key="9">
    <source>
        <dbReference type="Proteomes" id="UP001274896"/>
    </source>
</evidence>
<dbReference type="Proteomes" id="UP001274896">
    <property type="component" value="Unassembled WGS sequence"/>
</dbReference>
<dbReference type="AlphaFoldDB" id="A0AAE0RKA2"/>
<dbReference type="GO" id="GO:0000978">
    <property type="term" value="F:RNA polymerase II cis-regulatory region sequence-specific DNA binding"/>
    <property type="evidence" value="ECO:0007669"/>
    <property type="project" value="TreeGrafter"/>
</dbReference>